<dbReference type="GO" id="GO:0004139">
    <property type="term" value="F:deoxyribose-phosphate aldolase activity"/>
    <property type="evidence" value="ECO:0007669"/>
    <property type="project" value="UniProtKB-UniRule"/>
</dbReference>
<gene>
    <name evidence="8" type="ORF">FHS74_002967</name>
</gene>
<dbReference type="AlphaFoldDB" id="A0A7X0AZ31"/>
<dbReference type="GO" id="GO:0016052">
    <property type="term" value="P:carbohydrate catabolic process"/>
    <property type="evidence" value="ECO:0007669"/>
    <property type="project" value="TreeGrafter"/>
</dbReference>
<sequence length="271" mass="28379">MTDPHPDQGAMSDESWTIAHRALPLLDLTSLNEDEDEATTDALCARAVSPAGPVAAVCLWPRFIPQARERLAGTGVRIATVVNFPGGSLAPEKVAEQTAEALADGADEIDVVIPYHSIMHYPHSTQPDEVLAATREAAGDAVMKVILETGCLAKPVFIERAVEIAVRNGADFLKTSTGKVQVGATLGAARIMLEACRDSLKPGSPRRVGFKASGGIRDLDGARDYLALADHICGPGWVSPATFRFGASGLLDALLAALGHGGTHPPPSSAY</sequence>
<dbReference type="GO" id="GO:0005737">
    <property type="term" value="C:cytoplasm"/>
    <property type="evidence" value="ECO:0007669"/>
    <property type="project" value="InterPro"/>
</dbReference>
<keyword evidence="9" id="KW-1185">Reference proteome</keyword>
<evidence type="ECO:0000256" key="4">
    <source>
        <dbReference type="ARBA" id="ARBA00023239"/>
    </source>
</evidence>
<proteinExistence type="inferred from homology"/>
<dbReference type="SUPFAM" id="SSF51569">
    <property type="entry name" value="Aldolase"/>
    <property type="match status" value="1"/>
</dbReference>
<dbReference type="CDD" id="cd00959">
    <property type="entry name" value="DeoC"/>
    <property type="match status" value="1"/>
</dbReference>
<accession>A0A7X0AZ31</accession>
<dbReference type="PANTHER" id="PTHR10889:SF3">
    <property type="entry name" value="DEOXYRIBOSE-PHOSPHATE ALDOLASE"/>
    <property type="match status" value="1"/>
</dbReference>
<protein>
    <recommendedName>
        <fullName evidence="3 7">Deoxyribose-phosphate aldolase</fullName>
        <ecNumber evidence="3 7">4.1.2.4</ecNumber>
    </recommendedName>
</protein>
<dbReference type="EMBL" id="JACIIZ010000008">
    <property type="protein sequence ID" value="MBB6252407.1"/>
    <property type="molecule type" value="Genomic_DNA"/>
</dbReference>
<reference evidence="8 9" key="1">
    <citation type="submission" date="2020-08" db="EMBL/GenBank/DDBJ databases">
        <title>Genomic Encyclopedia of Type Strains, Phase IV (KMG-IV): sequencing the most valuable type-strain genomes for metagenomic binning, comparative biology and taxonomic classification.</title>
        <authorList>
            <person name="Goeker M."/>
        </authorList>
    </citation>
    <scope>NUCLEOTIDE SEQUENCE [LARGE SCALE GENOMIC DNA]</scope>
    <source>
        <strain evidence="8 9">DSM 22198</strain>
    </source>
</reference>
<dbReference type="RefSeq" id="WP_211106320.1">
    <property type="nucleotide sequence ID" value="NZ_JACIIZ010000008.1"/>
</dbReference>
<comment type="similarity">
    <text evidence="2">Belongs to the DeoC/FbaB aldolase family. DeoC type 2 subfamily.</text>
</comment>
<evidence type="ECO:0000256" key="7">
    <source>
        <dbReference type="NCBIfam" id="TIGR00126"/>
    </source>
</evidence>
<dbReference type="SMART" id="SM01133">
    <property type="entry name" value="DeoC"/>
    <property type="match status" value="1"/>
</dbReference>
<keyword evidence="4 8" id="KW-0456">Lyase</keyword>
<dbReference type="NCBIfam" id="TIGR00126">
    <property type="entry name" value="deoC"/>
    <property type="match status" value="1"/>
</dbReference>
<comment type="caution">
    <text evidence="8">The sequence shown here is derived from an EMBL/GenBank/DDBJ whole genome shotgun (WGS) entry which is preliminary data.</text>
</comment>
<dbReference type="InterPro" id="IPR002915">
    <property type="entry name" value="DeoC/FbaB/LacD_aldolase"/>
</dbReference>
<comment type="pathway">
    <text evidence="1">Carbohydrate degradation; 2-deoxy-D-ribose 1-phosphate degradation; D-glyceraldehyde 3-phosphate and acetaldehyde from 2-deoxy-alpha-D-ribose 1-phosphate: step 2/2.</text>
</comment>
<evidence type="ECO:0000256" key="1">
    <source>
        <dbReference type="ARBA" id="ARBA00004816"/>
    </source>
</evidence>
<dbReference type="GO" id="GO:0009264">
    <property type="term" value="P:deoxyribonucleotide catabolic process"/>
    <property type="evidence" value="ECO:0007669"/>
    <property type="project" value="UniProtKB-UniRule"/>
</dbReference>
<organism evidence="8 9">
    <name type="scientific">Nitrospirillum iridis</name>
    <dbReference type="NCBI Taxonomy" id="765888"/>
    <lineage>
        <taxon>Bacteria</taxon>
        <taxon>Pseudomonadati</taxon>
        <taxon>Pseudomonadota</taxon>
        <taxon>Alphaproteobacteria</taxon>
        <taxon>Rhodospirillales</taxon>
        <taxon>Azospirillaceae</taxon>
        <taxon>Nitrospirillum</taxon>
    </lineage>
</organism>
<dbReference type="EC" id="4.1.2.4" evidence="3 7"/>
<evidence type="ECO:0000313" key="8">
    <source>
        <dbReference type="EMBL" id="MBB6252407.1"/>
    </source>
</evidence>
<evidence type="ECO:0000256" key="6">
    <source>
        <dbReference type="ARBA" id="ARBA00048791"/>
    </source>
</evidence>
<name>A0A7X0AZ31_9PROT</name>
<dbReference type="PANTHER" id="PTHR10889">
    <property type="entry name" value="DEOXYRIBOSE-PHOSPHATE ALDOLASE"/>
    <property type="match status" value="1"/>
</dbReference>
<dbReference type="Proteomes" id="UP000539175">
    <property type="component" value="Unassembled WGS sequence"/>
</dbReference>
<evidence type="ECO:0000313" key="9">
    <source>
        <dbReference type="Proteomes" id="UP000539175"/>
    </source>
</evidence>
<evidence type="ECO:0000256" key="3">
    <source>
        <dbReference type="ARBA" id="ARBA00012515"/>
    </source>
</evidence>
<dbReference type="PIRSF" id="PIRSF001357">
    <property type="entry name" value="DeoC"/>
    <property type="match status" value="1"/>
</dbReference>
<comment type="catalytic activity">
    <reaction evidence="6">
        <text>2-deoxy-D-ribose 5-phosphate = D-glyceraldehyde 3-phosphate + acetaldehyde</text>
        <dbReference type="Rhea" id="RHEA:12821"/>
        <dbReference type="ChEBI" id="CHEBI:15343"/>
        <dbReference type="ChEBI" id="CHEBI:59776"/>
        <dbReference type="ChEBI" id="CHEBI:62877"/>
        <dbReference type="EC" id="4.1.2.4"/>
    </reaction>
</comment>
<evidence type="ECO:0000256" key="5">
    <source>
        <dbReference type="ARBA" id="ARBA00023270"/>
    </source>
</evidence>
<dbReference type="Pfam" id="PF01791">
    <property type="entry name" value="DeoC"/>
    <property type="match status" value="1"/>
</dbReference>
<keyword evidence="5" id="KW-0704">Schiff base</keyword>
<evidence type="ECO:0000256" key="2">
    <source>
        <dbReference type="ARBA" id="ARBA00009473"/>
    </source>
</evidence>
<dbReference type="Gene3D" id="3.20.20.70">
    <property type="entry name" value="Aldolase class I"/>
    <property type="match status" value="1"/>
</dbReference>
<dbReference type="InterPro" id="IPR013785">
    <property type="entry name" value="Aldolase_TIM"/>
</dbReference>
<dbReference type="InterPro" id="IPR011343">
    <property type="entry name" value="DeoC"/>
</dbReference>